<dbReference type="InterPro" id="IPR007833">
    <property type="entry name" value="Capsule_polysaccharide_synth"/>
</dbReference>
<dbReference type="RefSeq" id="WP_252166178.1">
    <property type="nucleotide sequence ID" value="NZ_CP084930.1"/>
</dbReference>
<evidence type="ECO:0000313" key="1">
    <source>
        <dbReference type="EMBL" id="USI72369.1"/>
    </source>
</evidence>
<accession>A0ABY4X671</accession>
<evidence type="ECO:0000313" key="2">
    <source>
        <dbReference type="Proteomes" id="UP001056937"/>
    </source>
</evidence>
<organism evidence="1 2">
    <name type="scientific">Sphingomonas morindae</name>
    <dbReference type="NCBI Taxonomy" id="1541170"/>
    <lineage>
        <taxon>Bacteria</taxon>
        <taxon>Pseudomonadati</taxon>
        <taxon>Pseudomonadota</taxon>
        <taxon>Alphaproteobacteria</taxon>
        <taxon>Sphingomonadales</taxon>
        <taxon>Sphingomonadaceae</taxon>
        <taxon>Sphingomonas</taxon>
    </lineage>
</organism>
<dbReference type="CDD" id="cd16441">
    <property type="entry name" value="beta_Kdo_transferase_KpsS"/>
    <property type="match status" value="1"/>
</dbReference>
<name>A0ABY4X671_9SPHN</name>
<keyword evidence="2" id="KW-1185">Reference proteome</keyword>
<proteinExistence type="predicted"/>
<dbReference type="Pfam" id="PF05159">
    <property type="entry name" value="Capsule_synth"/>
    <property type="match status" value="1"/>
</dbReference>
<dbReference type="EMBL" id="CP084930">
    <property type="protein sequence ID" value="USI72369.1"/>
    <property type="molecule type" value="Genomic_DNA"/>
</dbReference>
<dbReference type="Proteomes" id="UP001056937">
    <property type="component" value="Chromosome 1"/>
</dbReference>
<sequence length="418" mass="46739">MKQRNRAPRAFLFLQGPHGSFFPKLGKAIEQAGCRVRRINLNGGDFATWPSGDNYRGTTSSWPGYIDRYLRRWGITDLVLFGDNRPPHLIAIEAAQRAGARVHVFEEGYVRPDWVTLERDGVNGRSSLPRSPEWYRAAAAKLPRPPVYPAIPSYRAARGWAAFFYYAEVVLQHWRFPFHGSHRSRNPVWEGIAYLRRFRQRIDRDALDREALSQLSGSPFFLLPLQLNSDYQIRVHSPFGSMITAFQMVLQSFVAHAPAECHLLVKEHPLESGLIEWRSIVADAAVAAGVADRVHFVQNADLLRLVQEARGVVTVNSTSGTLSLAAGIPTKVLGQAVYDIADITDQQPLDSFWRAPRGPDPATWDAFYRVLAHRCLIHGAFLSDIGIELLVAVATGRLLAEDEEDEIGVPASAQRGGR</sequence>
<reference evidence="1" key="1">
    <citation type="journal article" date="2022" name="Toxins">
        <title>Genomic Analysis of Sphingopyxis sp. USTB-05 for Biodegrading Cyanobacterial Hepatotoxins.</title>
        <authorList>
            <person name="Liu C."/>
            <person name="Xu Q."/>
            <person name="Zhao Z."/>
            <person name="Zhang H."/>
            <person name="Liu X."/>
            <person name="Yin C."/>
            <person name="Liu Y."/>
            <person name="Yan H."/>
        </authorList>
    </citation>
    <scope>NUCLEOTIDE SEQUENCE</scope>
    <source>
        <strain evidence="1">NBD5</strain>
    </source>
</reference>
<gene>
    <name evidence="1" type="ORF">LHA26_13865</name>
</gene>
<protein>
    <submittedName>
        <fullName evidence="1">Capsular biosynthesis protein</fullName>
    </submittedName>
</protein>